<comment type="similarity">
    <text evidence="1 6">Belongs to the carotenoid oxygenase family.</text>
</comment>
<evidence type="ECO:0000256" key="3">
    <source>
        <dbReference type="ARBA" id="ARBA00023002"/>
    </source>
</evidence>
<feature type="region of interest" description="Disordered" evidence="7">
    <location>
        <begin position="452"/>
        <end position="471"/>
    </location>
</feature>
<organism evidence="8 9">
    <name type="scientific">Streptomyces mashuensis</name>
    <dbReference type="NCBI Taxonomy" id="33904"/>
    <lineage>
        <taxon>Bacteria</taxon>
        <taxon>Bacillati</taxon>
        <taxon>Actinomycetota</taxon>
        <taxon>Actinomycetes</taxon>
        <taxon>Kitasatosporales</taxon>
        <taxon>Streptomycetaceae</taxon>
        <taxon>Streptomyces</taxon>
    </lineage>
</organism>
<protein>
    <recommendedName>
        <fullName evidence="6">Dioxygenase</fullName>
        <ecNumber evidence="6">1.13.11.-</ecNumber>
    </recommendedName>
</protein>
<keyword evidence="6 8" id="KW-0223">Dioxygenase</keyword>
<comment type="cofactor">
    <cofactor evidence="5 6">
        <name>Fe(2+)</name>
        <dbReference type="ChEBI" id="CHEBI:29033"/>
    </cofactor>
    <text evidence="5 6">Binds 1 Fe(2+) ion per subunit.</text>
</comment>
<dbReference type="Proteomes" id="UP000638313">
    <property type="component" value="Unassembled WGS sequence"/>
</dbReference>
<accession>A0A919B1Z2</accession>
<evidence type="ECO:0000256" key="4">
    <source>
        <dbReference type="ARBA" id="ARBA00023004"/>
    </source>
</evidence>
<proteinExistence type="inferred from homology"/>
<dbReference type="EMBL" id="BNBD01000004">
    <property type="protein sequence ID" value="GHF44022.1"/>
    <property type="molecule type" value="Genomic_DNA"/>
</dbReference>
<keyword evidence="9" id="KW-1185">Reference proteome</keyword>
<dbReference type="PANTHER" id="PTHR10543">
    <property type="entry name" value="BETA-CAROTENE DIOXYGENASE"/>
    <property type="match status" value="1"/>
</dbReference>
<feature type="binding site" evidence="5">
    <location>
        <position position="210"/>
    </location>
    <ligand>
        <name>Fe cation</name>
        <dbReference type="ChEBI" id="CHEBI:24875"/>
        <note>catalytic</note>
    </ligand>
</feature>
<gene>
    <name evidence="8" type="ORF">GCM10010218_26670</name>
</gene>
<evidence type="ECO:0000256" key="1">
    <source>
        <dbReference type="ARBA" id="ARBA00006787"/>
    </source>
</evidence>
<evidence type="ECO:0000256" key="5">
    <source>
        <dbReference type="PIRSR" id="PIRSR604294-1"/>
    </source>
</evidence>
<dbReference type="GO" id="GO:0016121">
    <property type="term" value="P:carotene catabolic process"/>
    <property type="evidence" value="ECO:0007669"/>
    <property type="project" value="TreeGrafter"/>
</dbReference>
<dbReference type="RefSeq" id="WP_190129723.1">
    <property type="nucleotide sequence ID" value="NZ_BNBD01000004.1"/>
</dbReference>
<evidence type="ECO:0000313" key="8">
    <source>
        <dbReference type="EMBL" id="GHF44022.1"/>
    </source>
</evidence>
<keyword evidence="3 6" id="KW-0560">Oxidoreductase</keyword>
<comment type="caution">
    <text evidence="8">The sequence shown here is derived from an EMBL/GenBank/DDBJ whole genome shotgun (WGS) entry which is preliminary data.</text>
</comment>
<name>A0A919B1Z2_9ACTN</name>
<evidence type="ECO:0000256" key="6">
    <source>
        <dbReference type="RuleBase" id="RU364048"/>
    </source>
</evidence>
<dbReference type="Pfam" id="PF03055">
    <property type="entry name" value="RPE65"/>
    <property type="match status" value="1"/>
</dbReference>
<evidence type="ECO:0000256" key="7">
    <source>
        <dbReference type="SAM" id="MobiDB-lite"/>
    </source>
</evidence>
<evidence type="ECO:0000256" key="2">
    <source>
        <dbReference type="ARBA" id="ARBA00022723"/>
    </source>
</evidence>
<dbReference type="EC" id="1.13.11.-" evidence="6"/>
<evidence type="ECO:0000313" key="9">
    <source>
        <dbReference type="Proteomes" id="UP000638313"/>
    </source>
</evidence>
<dbReference type="GO" id="GO:0010436">
    <property type="term" value="F:carotenoid dioxygenase activity"/>
    <property type="evidence" value="ECO:0007669"/>
    <property type="project" value="TreeGrafter"/>
</dbReference>
<reference evidence="8" key="2">
    <citation type="submission" date="2020-09" db="EMBL/GenBank/DDBJ databases">
        <authorList>
            <person name="Sun Q."/>
            <person name="Ohkuma M."/>
        </authorList>
    </citation>
    <scope>NUCLEOTIDE SEQUENCE</scope>
    <source>
        <strain evidence="8">JCM 4059</strain>
    </source>
</reference>
<dbReference type="GO" id="GO:0046872">
    <property type="term" value="F:metal ion binding"/>
    <property type="evidence" value="ECO:0007669"/>
    <property type="project" value="UniProtKB-KW"/>
</dbReference>
<feature type="binding site" evidence="5">
    <location>
        <position position="162"/>
    </location>
    <ligand>
        <name>Fe cation</name>
        <dbReference type="ChEBI" id="CHEBI:24875"/>
        <note>catalytic</note>
    </ligand>
</feature>
<feature type="binding site" evidence="5">
    <location>
        <position position="447"/>
    </location>
    <ligand>
        <name>Fe cation</name>
        <dbReference type="ChEBI" id="CHEBI:24875"/>
        <note>catalytic</note>
    </ligand>
</feature>
<keyword evidence="2 5" id="KW-0479">Metal-binding</keyword>
<feature type="binding site" evidence="5">
    <location>
        <position position="273"/>
    </location>
    <ligand>
        <name>Fe cation</name>
        <dbReference type="ChEBI" id="CHEBI:24875"/>
        <note>catalytic</note>
    </ligand>
</feature>
<dbReference type="InterPro" id="IPR004294">
    <property type="entry name" value="Carotenoid_Oase"/>
</dbReference>
<sequence>MTGTNPYGQPYENPYLSGLYAPVHDETTAYDLPVTGRLPESLDGRYLRNGPNPLHVPDPAGYHWFSGDGMIHGVRLRDGHAEWYRNRWIRSESVARGLGEKVLYGPRHMGMDFAPNTHVTLFAGHCLALVEGGALPYEIDPELETVGPFDFHGTLPGGYAAHTLTDPDRGELHAVAYCPALPYVQYLVAGADGRIRRRVDVRVDGHPVMHDFSLTKRYVLLYDLPVVFDWRGHRGRPRPVWRPGRPARLGVLPREGGADAVRWLEVEPCFVLHPMNAYEHGGGRYVTVHVLRYDRYFVTPRPQPGEHVAHLERWTADLTAGTVRREQLDDRPVEYPRVDPRRLTRRHRFGYAVRERGRGAGGGAALVKYDLERGTGTEFRVPAGDDVGEGVFVPAGPGAAEDDGWVLAFAYDARRGASDLLVLAAADVAAGPVARVHLPVRVPAGFHGNWIPDDATGEPEEWPCGEGPVRW</sequence>
<reference evidence="8" key="1">
    <citation type="journal article" date="2014" name="Int. J. Syst. Evol. Microbiol.">
        <title>Complete genome sequence of Corynebacterium casei LMG S-19264T (=DSM 44701T), isolated from a smear-ripened cheese.</title>
        <authorList>
            <consortium name="US DOE Joint Genome Institute (JGI-PGF)"/>
            <person name="Walter F."/>
            <person name="Albersmeier A."/>
            <person name="Kalinowski J."/>
            <person name="Ruckert C."/>
        </authorList>
    </citation>
    <scope>NUCLEOTIDE SEQUENCE</scope>
    <source>
        <strain evidence="8">JCM 4059</strain>
    </source>
</reference>
<dbReference type="AlphaFoldDB" id="A0A919B1Z2"/>
<dbReference type="PANTHER" id="PTHR10543:SF89">
    <property type="entry name" value="CAROTENOID 9,10(9',10')-CLEAVAGE DIOXYGENASE 1"/>
    <property type="match status" value="1"/>
</dbReference>
<keyword evidence="4 5" id="KW-0408">Iron</keyword>